<proteinExistence type="predicted"/>
<dbReference type="Proteomes" id="UP001054945">
    <property type="component" value="Unassembled WGS sequence"/>
</dbReference>
<keyword evidence="2" id="KW-1185">Reference proteome</keyword>
<reference evidence="1 2" key="1">
    <citation type="submission" date="2021-06" db="EMBL/GenBank/DDBJ databases">
        <title>Caerostris extrusa draft genome.</title>
        <authorList>
            <person name="Kono N."/>
            <person name="Arakawa K."/>
        </authorList>
    </citation>
    <scope>NUCLEOTIDE SEQUENCE [LARGE SCALE GENOMIC DNA]</scope>
</reference>
<dbReference type="EMBL" id="BPLR01005810">
    <property type="protein sequence ID" value="GIY05135.1"/>
    <property type="molecule type" value="Genomic_DNA"/>
</dbReference>
<comment type="caution">
    <text evidence="1">The sequence shown here is derived from an EMBL/GenBank/DDBJ whole genome shotgun (WGS) entry which is preliminary data.</text>
</comment>
<evidence type="ECO:0000313" key="1">
    <source>
        <dbReference type="EMBL" id="GIY05135.1"/>
    </source>
</evidence>
<gene>
    <name evidence="1" type="ORF">CEXT_744181</name>
</gene>
<dbReference type="AlphaFoldDB" id="A0AAV4QAW4"/>
<organism evidence="1 2">
    <name type="scientific">Caerostris extrusa</name>
    <name type="common">Bark spider</name>
    <name type="synonym">Caerostris bankana</name>
    <dbReference type="NCBI Taxonomy" id="172846"/>
    <lineage>
        <taxon>Eukaryota</taxon>
        <taxon>Metazoa</taxon>
        <taxon>Ecdysozoa</taxon>
        <taxon>Arthropoda</taxon>
        <taxon>Chelicerata</taxon>
        <taxon>Arachnida</taxon>
        <taxon>Araneae</taxon>
        <taxon>Araneomorphae</taxon>
        <taxon>Entelegynae</taxon>
        <taxon>Araneoidea</taxon>
        <taxon>Araneidae</taxon>
        <taxon>Caerostris</taxon>
    </lineage>
</organism>
<name>A0AAV4QAW4_CAEEX</name>
<accession>A0AAV4QAW4</accession>
<protein>
    <submittedName>
        <fullName evidence="1">Uncharacterized protein</fullName>
    </submittedName>
</protein>
<sequence length="82" mass="9343">MCLLGSKFISLLGASGDVHPLHPSLSFARERGVWVTFVEDPFFSKGWFDLLENTCKRFGQRLFVQGLGSEIGMRQVWDLHSR</sequence>
<evidence type="ECO:0000313" key="2">
    <source>
        <dbReference type="Proteomes" id="UP001054945"/>
    </source>
</evidence>